<sequence length="81" mass="8999">MSLHRLLPVPSSPIFPALPSDYRSATDQLQVSTHPLLLPDCKIRLIQGFDTPADSSWARGVLDPESNPSDYIVTSVKRNRL</sequence>
<comment type="caution">
    <text evidence="1">The sequence shown here is derived from an EMBL/GenBank/DDBJ whole genome shotgun (WGS) entry which is preliminary data.</text>
</comment>
<reference evidence="2" key="1">
    <citation type="journal article" date="2022" name="Mol. Ecol. Resour.">
        <title>The genomes of chicory, endive, great burdock and yacon provide insights into Asteraceae palaeo-polyploidization history and plant inulin production.</title>
        <authorList>
            <person name="Fan W."/>
            <person name="Wang S."/>
            <person name="Wang H."/>
            <person name="Wang A."/>
            <person name="Jiang F."/>
            <person name="Liu H."/>
            <person name="Zhao H."/>
            <person name="Xu D."/>
            <person name="Zhang Y."/>
        </authorList>
    </citation>
    <scope>NUCLEOTIDE SEQUENCE [LARGE SCALE GENOMIC DNA]</scope>
    <source>
        <strain evidence="2">cv. Punajuju</strain>
    </source>
</reference>
<name>A0ACB8ZUV7_CICIN</name>
<dbReference type="Proteomes" id="UP001055811">
    <property type="component" value="Linkage Group LG08"/>
</dbReference>
<organism evidence="1 2">
    <name type="scientific">Cichorium intybus</name>
    <name type="common">Chicory</name>
    <dbReference type="NCBI Taxonomy" id="13427"/>
    <lineage>
        <taxon>Eukaryota</taxon>
        <taxon>Viridiplantae</taxon>
        <taxon>Streptophyta</taxon>
        <taxon>Embryophyta</taxon>
        <taxon>Tracheophyta</taxon>
        <taxon>Spermatophyta</taxon>
        <taxon>Magnoliopsida</taxon>
        <taxon>eudicotyledons</taxon>
        <taxon>Gunneridae</taxon>
        <taxon>Pentapetalae</taxon>
        <taxon>asterids</taxon>
        <taxon>campanulids</taxon>
        <taxon>Asterales</taxon>
        <taxon>Asteraceae</taxon>
        <taxon>Cichorioideae</taxon>
        <taxon>Cichorieae</taxon>
        <taxon>Cichoriinae</taxon>
        <taxon>Cichorium</taxon>
    </lineage>
</organism>
<dbReference type="EMBL" id="CM042016">
    <property type="protein sequence ID" value="KAI3701126.1"/>
    <property type="molecule type" value="Genomic_DNA"/>
</dbReference>
<accession>A0ACB8ZUV7</accession>
<evidence type="ECO:0000313" key="1">
    <source>
        <dbReference type="EMBL" id="KAI3701126.1"/>
    </source>
</evidence>
<keyword evidence="2" id="KW-1185">Reference proteome</keyword>
<evidence type="ECO:0000313" key="2">
    <source>
        <dbReference type="Proteomes" id="UP001055811"/>
    </source>
</evidence>
<reference evidence="1 2" key="2">
    <citation type="journal article" date="2022" name="Mol. Ecol. Resour.">
        <title>The genomes of chicory, endive, great burdock and yacon provide insights into Asteraceae paleo-polyploidization history and plant inulin production.</title>
        <authorList>
            <person name="Fan W."/>
            <person name="Wang S."/>
            <person name="Wang H."/>
            <person name="Wang A."/>
            <person name="Jiang F."/>
            <person name="Liu H."/>
            <person name="Zhao H."/>
            <person name="Xu D."/>
            <person name="Zhang Y."/>
        </authorList>
    </citation>
    <scope>NUCLEOTIDE SEQUENCE [LARGE SCALE GENOMIC DNA]</scope>
    <source>
        <strain evidence="2">cv. Punajuju</strain>
        <tissue evidence="1">Leaves</tissue>
    </source>
</reference>
<gene>
    <name evidence="1" type="ORF">L2E82_45771</name>
</gene>
<protein>
    <submittedName>
        <fullName evidence="1">Uncharacterized protein</fullName>
    </submittedName>
</protein>
<proteinExistence type="predicted"/>